<name>A0A545TGC8_9PROT</name>
<dbReference type="Pfam" id="PF03176">
    <property type="entry name" value="MMPL"/>
    <property type="match status" value="2"/>
</dbReference>
<accession>A0A545TGC8</accession>
<keyword evidence="10" id="KW-1185">Reference proteome</keyword>
<evidence type="ECO:0000256" key="2">
    <source>
        <dbReference type="ARBA" id="ARBA00022475"/>
    </source>
</evidence>
<feature type="transmembrane region" description="Helical" evidence="7">
    <location>
        <begin position="228"/>
        <end position="244"/>
    </location>
</feature>
<dbReference type="OrthoDB" id="7613898at2"/>
<dbReference type="GO" id="GO:0022857">
    <property type="term" value="F:transmembrane transporter activity"/>
    <property type="evidence" value="ECO:0007669"/>
    <property type="project" value="InterPro"/>
</dbReference>
<evidence type="ECO:0000256" key="4">
    <source>
        <dbReference type="ARBA" id="ARBA00022989"/>
    </source>
</evidence>
<dbReference type="PROSITE" id="PS50156">
    <property type="entry name" value="SSD"/>
    <property type="match status" value="2"/>
</dbReference>
<evidence type="ECO:0000256" key="3">
    <source>
        <dbReference type="ARBA" id="ARBA00022692"/>
    </source>
</evidence>
<evidence type="ECO:0000313" key="9">
    <source>
        <dbReference type="EMBL" id="TQV76236.1"/>
    </source>
</evidence>
<gene>
    <name evidence="9" type="ORF">FKG95_21620</name>
</gene>
<sequence>MIIEMGKSRTWRFFETVTAFPKTVLVIVAIVTIATASFLPRLTKDTSADAFMPAEHPAVVYRDKVKDTFGLKDPLVVAIVNEGPEGVFNPESLKLVKWLSDRIAELPGVDADRITSLASEKNIIGVPEGLQVEPFFADPPETQEEADAIREAVAAFPLYRGNLIGEDGRATLIAAELLDEEQSQEAYRLLRELVDTAPVTNGEEIHVAGQGGVMGYLGKYVDTDAQRLTPLAAVIIVFILFLCYRNLRGVVLPLLVVGGTLGVAMGAMAAAGKPIYTITNALPVVLIGIAVADSIHILGQYYDELNLRPKAQARELAIRTMMAMWRPVTITSLTTIAGFTGIYLSSSMPPMKDFGLFATLGIATAMLLSLVAVPAGLTLLKPRMSPALRAARRASKTPDAQKPGETGESRGAVMGRRIGRAVAENPKSVLTLGGLVIAAGVIGLSQLRADEAPIDNFQADAPIAIADRVINELMNGTTTLDVVIETREAEALFEPERLRRIEALQRFIEGLPSVRSTVSIVDYLKQMNQALFDNDADAYELPETADQVAQYFLLYSMSGDPTDFQEEVDYDYRLANLRVTMNNGLYSNEAKVIAALEDYIDSQFNSDDMTARLSGHATVHYNWMNQLLSGHLVSVLISLIAVWVMSSLTFRSAIAGTLTLLPVAISVFLVYALMGATGIRLAIGTSMSAAIAIGIGVDFAVHALDRLILLAGDRAKSLDEAIEDLFPTTGRALLFNFLTVFFGFGVLVSSQVPGLIRFGSLVAVAVSASFIASMTVLPALVKLLPPSFLTEQFRIAKASRDISVRWERLGISDAPDRA</sequence>
<feature type="transmembrane region" description="Helical" evidence="7">
    <location>
        <begin position="732"/>
        <end position="749"/>
    </location>
</feature>
<feature type="transmembrane region" description="Helical" evidence="7">
    <location>
        <begin position="323"/>
        <end position="344"/>
    </location>
</feature>
<feature type="transmembrane region" description="Helical" evidence="7">
    <location>
        <begin position="356"/>
        <end position="380"/>
    </location>
</feature>
<keyword evidence="3 7" id="KW-0812">Transmembrane</keyword>
<dbReference type="EMBL" id="VHSH01000008">
    <property type="protein sequence ID" value="TQV76236.1"/>
    <property type="molecule type" value="Genomic_DNA"/>
</dbReference>
<feature type="transmembrane region" description="Helical" evidence="7">
    <location>
        <begin position="681"/>
        <end position="704"/>
    </location>
</feature>
<keyword evidence="4 7" id="KW-1133">Transmembrane helix</keyword>
<reference evidence="9 10" key="1">
    <citation type="submission" date="2019-06" db="EMBL/GenBank/DDBJ databases">
        <title>Whole genome sequence for Rhodospirillaceae sp. R148.</title>
        <authorList>
            <person name="Wang G."/>
        </authorList>
    </citation>
    <scope>NUCLEOTIDE SEQUENCE [LARGE SCALE GENOMIC DNA]</scope>
    <source>
        <strain evidence="9 10">R148</strain>
    </source>
</reference>
<comment type="caution">
    <text evidence="9">The sequence shown here is derived from an EMBL/GenBank/DDBJ whole genome shotgun (WGS) entry which is preliminary data.</text>
</comment>
<feature type="transmembrane region" description="Helical" evidence="7">
    <location>
        <begin position="652"/>
        <end position="674"/>
    </location>
</feature>
<proteinExistence type="predicted"/>
<evidence type="ECO:0000259" key="8">
    <source>
        <dbReference type="PROSITE" id="PS50156"/>
    </source>
</evidence>
<keyword evidence="5 7" id="KW-0472">Membrane</keyword>
<feature type="transmembrane region" description="Helical" evidence="7">
    <location>
        <begin position="627"/>
        <end position="646"/>
    </location>
</feature>
<evidence type="ECO:0000256" key="7">
    <source>
        <dbReference type="SAM" id="Phobius"/>
    </source>
</evidence>
<dbReference type="InterPro" id="IPR000731">
    <property type="entry name" value="SSD"/>
</dbReference>
<dbReference type="Gene3D" id="1.20.1640.10">
    <property type="entry name" value="Multidrug efflux transporter AcrB transmembrane domain"/>
    <property type="match status" value="2"/>
</dbReference>
<evidence type="ECO:0000256" key="5">
    <source>
        <dbReference type="ARBA" id="ARBA00023136"/>
    </source>
</evidence>
<evidence type="ECO:0000256" key="6">
    <source>
        <dbReference type="SAM" id="MobiDB-lite"/>
    </source>
</evidence>
<keyword evidence="2" id="KW-1003">Cell membrane</keyword>
<dbReference type="InterPro" id="IPR001036">
    <property type="entry name" value="Acrflvin-R"/>
</dbReference>
<dbReference type="GO" id="GO:0005886">
    <property type="term" value="C:plasma membrane"/>
    <property type="evidence" value="ECO:0007669"/>
    <property type="project" value="UniProtKB-SubCell"/>
</dbReference>
<evidence type="ECO:0000256" key="1">
    <source>
        <dbReference type="ARBA" id="ARBA00004651"/>
    </source>
</evidence>
<feature type="domain" description="SSD" evidence="8">
    <location>
        <begin position="653"/>
        <end position="783"/>
    </location>
</feature>
<dbReference type="PANTHER" id="PTHR33406:SF13">
    <property type="entry name" value="MEMBRANE PROTEIN YDFJ"/>
    <property type="match status" value="1"/>
</dbReference>
<feature type="region of interest" description="Disordered" evidence="6">
    <location>
        <begin position="390"/>
        <end position="412"/>
    </location>
</feature>
<comment type="subcellular location">
    <subcellularLocation>
        <location evidence="1">Cell membrane</location>
        <topology evidence="1">Multi-pass membrane protein</topology>
    </subcellularLocation>
</comment>
<dbReference type="Proteomes" id="UP000315252">
    <property type="component" value="Unassembled WGS sequence"/>
</dbReference>
<dbReference type="SUPFAM" id="SSF82866">
    <property type="entry name" value="Multidrug efflux transporter AcrB transmembrane domain"/>
    <property type="match status" value="2"/>
</dbReference>
<dbReference type="PANTHER" id="PTHR33406">
    <property type="entry name" value="MEMBRANE PROTEIN MJ1562-RELATED"/>
    <property type="match status" value="1"/>
</dbReference>
<protein>
    <submittedName>
        <fullName evidence="9">MMPL family transporter</fullName>
    </submittedName>
</protein>
<dbReference type="AlphaFoldDB" id="A0A545TGC8"/>
<feature type="transmembrane region" description="Helical" evidence="7">
    <location>
        <begin position="761"/>
        <end position="781"/>
    </location>
</feature>
<feature type="transmembrane region" description="Helical" evidence="7">
    <location>
        <begin position="282"/>
        <end position="302"/>
    </location>
</feature>
<feature type="transmembrane region" description="Helical" evidence="7">
    <location>
        <begin position="251"/>
        <end position="270"/>
    </location>
</feature>
<evidence type="ECO:0000313" key="10">
    <source>
        <dbReference type="Proteomes" id="UP000315252"/>
    </source>
</evidence>
<feature type="domain" description="SSD" evidence="8">
    <location>
        <begin position="261"/>
        <end position="379"/>
    </location>
</feature>
<feature type="transmembrane region" description="Helical" evidence="7">
    <location>
        <begin position="20"/>
        <end position="39"/>
    </location>
</feature>
<dbReference type="InterPro" id="IPR004869">
    <property type="entry name" value="MMPL_dom"/>
</dbReference>
<dbReference type="RefSeq" id="WP_142898499.1">
    <property type="nucleotide sequence ID" value="NZ_ML660059.1"/>
</dbReference>
<organism evidence="9 10">
    <name type="scientific">Denitrobaculum tricleocarpae</name>
    <dbReference type="NCBI Taxonomy" id="2591009"/>
    <lineage>
        <taxon>Bacteria</taxon>
        <taxon>Pseudomonadati</taxon>
        <taxon>Pseudomonadota</taxon>
        <taxon>Alphaproteobacteria</taxon>
        <taxon>Rhodospirillales</taxon>
        <taxon>Rhodospirillaceae</taxon>
        <taxon>Denitrobaculum</taxon>
    </lineage>
</organism>
<dbReference type="PRINTS" id="PR00702">
    <property type="entry name" value="ACRIFLAVINRP"/>
</dbReference>
<dbReference type="InterPro" id="IPR050545">
    <property type="entry name" value="Mycobact_MmpL"/>
</dbReference>